<dbReference type="Proteomes" id="UP001356427">
    <property type="component" value="Unassembled WGS sequence"/>
</dbReference>
<sequence length="125" mass="14557">MFTADIKEQSNNLIKLTGIDYEVLCALVNYLYTSRVSITETNVQSLLEAADFLQFNSVKNDFLIRFLDVDDCLGMHYFATLHICPELKWEARRVMLSRFQELIQQFLEVDYDKQSSTMSAKNLNI</sequence>
<gene>
    <name evidence="4" type="ORF">J4Q44_G00200230</name>
</gene>
<accession>A0AAN8LDP9</accession>
<dbReference type="Gene3D" id="1.25.40.420">
    <property type="match status" value="1"/>
</dbReference>
<organism evidence="4 5">
    <name type="scientific">Coregonus suidteri</name>
    <dbReference type="NCBI Taxonomy" id="861788"/>
    <lineage>
        <taxon>Eukaryota</taxon>
        <taxon>Metazoa</taxon>
        <taxon>Chordata</taxon>
        <taxon>Craniata</taxon>
        <taxon>Vertebrata</taxon>
        <taxon>Euteleostomi</taxon>
        <taxon>Actinopterygii</taxon>
        <taxon>Neopterygii</taxon>
        <taxon>Teleostei</taxon>
        <taxon>Protacanthopterygii</taxon>
        <taxon>Salmoniformes</taxon>
        <taxon>Salmonidae</taxon>
        <taxon>Coregoninae</taxon>
        <taxon>Coregonus</taxon>
    </lineage>
</organism>
<keyword evidence="1" id="KW-0880">Kelch repeat</keyword>
<comment type="caution">
    <text evidence="4">The sequence shown here is derived from an EMBL/GenBank/DDBJ whole genome shotgun (WGS) entry which is preliminary data.</text>
</comment>
<dbReference type="InterPro" id="IPR011333">
    <property type="entry name" value="SKP1/BTB/POZ_sf"/>
</dbReference>
<dbReference type="AlphaFoldDB" id="A0AAN8LDP9"/>
<feature type="domain" description="BTB" evidence="3">
    <location>
        <begin position="1"/>
        <end position="40"/>
    </location>
</feature>
<dbReference type="PANTHER" id="PTHR24412:SF304">
    <property type="entry name" value="KELCH-LIKE PROTEIN 23"/>
    <property type="match status" value="1"/>
</dbReference>
<evidence type="ECO:0000313" key="5">
    <source>
        <dbReference type="Proteomes" id="UP001356427"/>
    </source>
</evidence>
<dbReference type="PANTHER" id="PTHR24412">
    <property type="entry name" value="KELCH PROTEIN"/>
    <property type="match status" value="1"/>
</dbReference>
<dbReference type="EMBL" id="JAGTTL010000017">
    <property type="protein sequence ID" value="KAK6310142.1"/>
    <property type="molecule type" value="Genomic_DNA"/>
</dbReference>
<evidence type="ECO:0000256" key="2">
    <source>
        <dbReference type="ARBA" id="ARBA00022737"/>
    </source>
</evidence>
<name>A0AAN8LDP9_9TELE</name>
<protein>
    <recommendedName>
        <fullName evidence="3">BTB domain-containing protein</fullName>
    </recommendedName>
</protein>
<dbReference type="InterPro" id="IPR011705">
    <property type="entry name" value="BACK"/>
</dbReference>
<evidence type="ECO:0000256" key="1">
    <source>
        <dbReference type="ARBA" id="ARBA00022441"/>
    </source>
</evidence>
<proteinExistence type="predicted"/>
<dbReference type="SUPFAM" id="SSF54695">
    <property type="entry name" value="POZ domain"/>
    <property type="match status" value="1"/>
</dbReference>
<keyword evidence="2" id="KW-0677">Repeat</keyword>
<evidence type="ECO:0000259" key="3">
    <source>
        <dbReference type="PROSITE" id="PS50097"/>
    </source>
</evidence>
<reference evidence="4 5" key="1">
    <citation type="submission" date="2021-04" db="EMBL/GenBank/DDBJ databases">
        <authorList>
            <person name="De Guttry C."/>
            <person name="Zahm M."/>
            <person name="Klopp C."/>
            <person name="Cabau C."/>
            <person name="Louis A."/>
            <person name="Berthelot C."/>
            <person name="Parey E."/>
            <person name="Roest Crollius H."/>
            <person name="Montfort J."/>
            <person name="Robinson-Rechavi M."/>
            <person name="Bucao C."/>
            <person name="Bouchez O."/>
            <person name="Gislard M."/>
            <person name="Lluch J."/>
            <person name="Milhes M."/>
            <person name="Lampietro C."/>
            <person name="Lopez Roques C."/>
            <person name="Donnadieu C."/>
            <person name="Braasch I."/>
            <person name="Desvignes T."/>
            <person name="Postlethwait J."/>
            <person name="Bobe J."/>
            <person name="Wedekind C."/>
            <person name="Guiguen Y."/>
        </authorList>
    </citation>
    <scope>NUCLEOTIDE SEQUENCE [LARGE SCALE GENOMIC DNA]</scope>
    <source>
        <strain evidence="4">Cs_M1</strain>
        <tissue evidence="4">Blood</tissue>
    </source>
</reference>
<evidence type="ECO:0000313" key="4">
    <source>
        <dbReference type="EMBL" id="KAK6310142.1"/>
    </source>
</evidence>
<dbReference type="Pfam" id="PF07707">
    <property type="entry name" value="BACK"/>
    <property type="match status" value="1"/>
</dbReference>
<dbReference type="Pfam" id="PF00651">
    <property type="entry name" value="BTB"/>
    <property type="match status" value="1"/>
</dbReference>
<keyword evidence="5" id="KW-1185">Reference proteome</keyword>
<feature type="non-terminal residue" evidence="4">
    <location>
        <position position="125"/>
    </location>
</feature>
<dbReference type="Gene3D" id="3.30.710.10">
    <property type="entry name" value="Potassium Channel Kv1.1, Chain A"/>
    <property type="match status" value="1"/>
</dbReference>
<dbReference type="PROSITE" id="PS50097">
    <property type="entry name" value="BTB"/>
    <property type="match status" value="1"/>
</dbReference>
<dbReference type="InterPro" id="IPR000210">
    <property type="entry name" value="BTB/POZ_dom"/>
</dbReference>